<dbReference type="Pfam" id="PF00486">
    <property type="entry name" value="Trans_reg_C"/>
    <property type="match status" value="1"/>
</dbReference>
<evidence type="ECO:0000256" key="1">
    <source>
        <dbReference type="ARBA" id="ARBA00023125"/>
    </source>
</evidence>
<evidence type="ECO:0000313" key="4">
    <source>
        <dbReference type="EMBL" id="SHG57226.1"/>
    </source>
</evidence>
<dbReference type="CDD" id="cd00383">
    <property type="entry name" value="trans_reg_C"/>
    <property type="match status" value="1"/>
</dbReference>
<keyword evidence="1 2" id="KW-0238">DNA-binding</keyword>
<dbReference type="SMART" id="SM00862">
    <property type="entry name" value="Trans_reg_C"/>
    <property type="match status" value="1"/>
</dbReference>
<reference evidence="4 5" key="1">
    <citation type="submission" date="2016-11" db="EMBL/GenBank/DDBJ databases">
        <authorList>
            <person name="Jaros S."/>
            <person name="Januszkiewicz K."/>
            <person name="Wedrychowicz H."/>
        </authorList>
    </citation>
    <scope>NUCLEOTIDE SEQUENCE [LARGE SCALE GENOMIC DNA]</scope>
    <source>
        <strain evidence="4 5">GAS242</strain>
    </source>
</reference>
<evidence type="ECO:0000313" key="5">
    <source>
        <dbReference type="Proteomes" id="UP000190675"/>
    </source>
</evidence>
<dbReference type="GO" id="GO:0016887">
    <property type="term" value="F:ATP hydrolysis activity"/>
    <property type="evidence" value="ECO:0007669"/>
    <property type="project" value="InterPro"/>
</dbReference>
<dbReference type="PRINTS" id="PR00364">
    <property type="entry name" value="DISEASERSIST"/>
</dbReference>
<name>A0A1M5KWV9_9BRAD</name>
<dbReference type="SUPFAM" id="SSF52540">
    <property type="entry name" value="P-loop containing nucleoside triphosphate hydrolases"/>
    <property type="match status" value="1"/>
</dbReference>
<dbReference type="OrthoDB" id="4473689at2"/>
<dbReference type="InterPro" id="IPR049945">
    <property type="entry name" value="AAA_22"/>
</dbReference>
<dbReference type="GO" id="GO:0000160">
    <property type="term" value="P:phosphorelay signal transduction system"/>
    <property type="evidence" value="ECO:0007669"/>
    <property type="project" value="InterPro"/>
</dbReference>
<dbReference type="GO" id="GO:0003677">
    <property type="term" value="F:DNA binding"/>
    <property type="evidence" value="ECO:0007669"/>
    <property type="project" value="UniProtKB-UniRule"/>
</dbReference>
<dbReference type="Pfam" id="PF13401">
    <property type="entry name" value="AAA_22"/>
    <property type="match status" value="1"/>
</dbReference>
<feature type="domain" description="OmpR/PhoB-type" evidence="3">
    <location>
        <begin position="6"/>
        <end position="104"/>
    </location>
</feature>
<dbReference type="Gene3D" id="1.25.40.10">
    <property type="entry name" value="Tetratricopeptide repeat domain"/>
    <property type="match status" value="1"/>
</dbReference>
<evidence type="ECO:0000259" key="3">
    <source>
        <dbReference type="PROSITE" id="PS51755"/>
    </source>
</evidence>
<dbReference type="InterPro" id="IPR016032">
    <property type="entry name" value="Sig_transdc_resp-reg_C-effctor"/>
</dbReference>
<dbReference type="InterPro" id="IPR027417">
    <property type="entry name" value="P-loop_NTPase"/>
</dbReference>
<feature type="DNA-binding region" description="OmpR/PhoB-type" evidence="2">
    <location>
        <begin position="6"/>
        <end position="104"/>
    </location>
</feature>
<dbReference type="GO" id="GO:0006355">
    <property type="term" value="P:regulation of DNA-templated transcription"/>
    <property type="evidence" value="ECO:0007669"/>
    <property type="project" value="InterPro"/>
</dbReference>
<dbReference type="SUPFAM" id="SSF48452">
    <property type="entry name" value="TPR-like"/>
    <property type="match status" value="1"/>
</dbReference>
<dbReference type="InterPro" id="IPR036388">
    <property type="entry name" value="WH-like_DNA-bd_sf"/>
</dbReference>
<dbReference type="InterPro" id="IPR011990">
    <property type="entry name" value="TPR-like_helical_dom_sf"/>
</dbReference>
<dbReference type="AlphaFoldDB" id="A0A1M5KWV9"/>
<dbReference type="Gene3D" id="1.10.10.10">
    <property type="entry name" value="Winged helix-like DNA-binding domain superfamily/Winged helix DNA-binding domain"/>
    <property type="match status" value="1"/>
</dbReference>
<dbReference type="SUPFAM" id="SSF46894">
    <property type="entry name" value="C-terminal effector domain of the bipartite response regulators"/>
    <property type="match status" value="1"/>
</dbReference>
<gene>
    <name evidence="4" type="ORF">SAMN05444169_3115</name>
</gene>
<dbReference type="InterPro" id="IPR001867">
    <property type="entry name" value="OmpR/PhoB-type_DNA-bd"/>
</dbReference>
<dbReference type="PROSITE" id="PS51755">
    <property type="entry name" value="OMPR_PHOB"/>
    <property type="match status" value="1"/>
</dbReference>
<organism evidence="4 5">
    <name type="scientific">Bradyrhizobium erythrophlei</name>
    <dbReference type="NCBI Taxonomy" id="1437360"/>
    <lineage>
        <taxon>Bacteria</taxon>
        <taxon>Pseudomonadati</taxon>
        <taxon>Pseudomonadota</taxon>
        <taxon>Alphaproteobacteria</taxon>
        <taxon>Hyphomicrobiales</taxon>
        <taxon>Nitrobacteraceae</taxon>
        <taxon>Bradyrhizobium</taxon>
    </lineage>
</organism>
<sequence>MSDQPGKVLSFGPFELSIGNRLLTNGAKVVPLGARAMDLLIVLVEQANKVVGRRTLIERVWPARGAEHVSLRVHISALRKALDQGDPGRRYIANVPGRGYSFVVPVTSLSSQTSSDINPSSRTRMPARLMRMLGRRDAVAAIQLKLAEQKFVTIVGPGGIGKTTIAVAVAYEMSTAFNSQIYFVDLSALGGASLVAPAVAAALGVSVQTNNVVPALIDRLLERPTLIILDCCEHLIDGASAVAEELVRHVPTLHLLATSREAMRVEGEHVYELCALECPSEDSSLSALDVLQYPSVQLLVDRVRAVRSDFELADADAPIAARICRRLDGIPLAIELAACRVDIFGLGKTASLLDDRLNLSWAGRRTALPRHQTLNATLEWSYDLLDEAEKRVLSGLSVFAGGFTFEAAVAVIADETVDEAKVSDCVWELRSKSMIAAQGQDGRLRLLDTTRAFASRRLAEGDEEGRCRRRHALYFCDLFKQGASMDMPERLGAHGGEVDNLRAALNWAFSAGGDAKIGVELAAASAGTWMAMALLAECREWMTTAISRLDDTSTGSRQEMIIQSALASCMMFTDGMTEESYAGWEKARLLAECLNDTECQLDSLLVLWAHQIRLPNYAEATELADRCGDVAEASGNHGAIATANYMRGVTHHHIGQMLQAEAHFELSLHRDDEAARQSLIKRFGYDRKVDALAVLANLAWLRGSPDQTRRLNLMSIAEARQLDHAVPLCVALAWASFNTYLTSPEDLETEALANELVDLAAKYAVESYLGFGLSMQALCRVRRGEGDAASASLYRGLEKLSAARYGVFNWILQAEFARCTAVAGRPRQGLAVFERAKINLDEIQWYAPELRRIRGELALGNDEGLAIGRQYFLSALELSERQASLSWALRAATSLAIAETSAERKEAAWRTLQATHTKFREGLETADLRLAKQVLNGSYWRDSAINLAQ</sequence>
<dbReference type="Gene3D" id="3.40.50.300">
    <property type="entry name" value="P-loop containing nucleotide triphosphate hydrolases"/>
    <property type="match status" value="1"/>
</dbReference>
<dbReference type="PANTHER" id="PTHR47691:SF3">
    <property type="entry name" value="HTH-TYPE TRANSCRIPTIONAL REGULATOR RV0890C-RELATED"/>
    <property type="match status" value="1"/>
</dbReference>
<dbReference type="EMBL" id="LT670818">
    <property type="protein sequence ID" value="SHG57226.1"/>
    <property type="molecule type" value="Genomic_DNA"/>
</dbReference>
<accession>A0A1M5KWV9</accession>
<dbReference type="PANTHER" id="PTHR47691">
    <property type="entry name" value="REGULATOR-RELATED"/>
    <property type="match status" value="1"/>
</dbReference>
<dbReference type="Proteomes" id="UP000190675">
    <property type="component" value="Chromosome I"/>
</dbReference>
<evidence type="ECO:0000256" key="2">
    <source>
        <dbReference type="PROSITE-ProRule" id="PRU01091"/>
    </source>
</evidence>
<dbReference type="RefSeq" id="WP_079566712.1">
    <property type="nucleotide sequence ID" value="NZ_LT670818.1"/>
</dbReference>
<protein>
    <submittedName>
        <fullName evidence="4">Predicted ATPase</fullName>
    </submittedName>
</protein>
<proteinExistence type="predicted"/>